<keyword evidence="1" id="KW-0732">Signal</keyword>
<reference evidence="3" key="1">
    <citation type="submission" date="2021-01" db="EMBL/GenBank/DDBJ databases">
        <authorList>
            <person name="Corre E."/>
            <person name="Pelletier E."/>
            <person name="Niang G."/>
            <person name="Scheremetjew M."/>
            <person name="Finn R."/>
            <person name="Kale V."/>
            <person name="Holt S."/>
            <person name="Cochrane G."/>
            <person name="Meng A."/>
            <person name="Brown T."/>
            <person name="Cohen L."/>
        </authorList>
    </citation>
    <scope>NUCLEOTIDE SEQUENCE</scope>
    <source>
        <strain evidence="3">CCMP1756</strain>
    </source>
</reference>
<feature type="chain" id="PRO_5035593757" description="FAD-dependent urate hydroxylase HpyO/Asp monooxygenase CreE-like FAD/NAD(P)-binding domain-containing protein" evidence="1">
    <location>
        <begin position="18"/>
        <end position="145"/>
    </location>
</feature>
<feature type="signal peptide" evidence="1">
    <location>
        <begin position="1"/>
        <end position="17"/>
    </location>
</feature>
<dbReference type="EMBL" id="CAKKNE010000006">
    <property type="protein sequence ID" value="CAH0378542.1"/>
    <property type="molecule type" value="Genomic_DNA"/>
</dbReference>
<reference evidence="4" key="2">
    <citation type="submission" date="2021-11" db="EMBL/GenBank/DDBJ databases">
        <authorList>
            <consortium name="Genoscope - CEA"/>
            <person name="William W."/>
        </authorList>
    </citation>
    <scope>NUCLEOTIDE SEQUENCE</scope>
</reference>
<evidence type="ECO:0000256" key="1">
    <source>
        <dbReference type="SAM" id="SignalP"/>
    </source>
</evidence>
<evidence type="ECO:0000313" key="4">
    <source>
        <dbReference type="EMBL" id="CAH0378542.1"/>
    </source>
</evidence>
<keyword evidence="5" id="KW-1185">Reference proteome</keyword>
<dbReference type="InterPro" id="IPR038732">
    <property type="entry name" value="HpyO/CreE_NAD-binding"/>
</dbReference>
<proteinExistence type="predicted"/>
<feature type="domain" description="FAD-dependent urate hydroxylase HpyO/Asp monooxygenase CreE-like FAD/NAD(P)-binding" evidence="2">
    <location>
        <begin position="37"/>
        <end position="112"/>
    </location>
</feature>
<evidence type="ECO:0000313" key="3">
    <source>
        <dbReference type="EMBL" id="CAE0700372.1"/>
    </source>
</evidence>
<accession>A0A7S4A0R9</accession>
<sequence>MAALRLLLCTALQTCVALSARAACRPCAPQAEPLKWIIVGGGPHGVHIATALLQQVPGVTTANLRIVDDNPELLHAWKTRTRDVGMTHLRSSASNHLDVREDALKKYAESSWYRRGRHVFIKYASIVGRDAHLRRTAVAGGRRGC</sequence>
<evidence type="ECO:0000259" key="2">
    <source>
        <dbReference type="Pfam" id="PF13454"/>
    </source>
</evidence>
<organism evidence="3">
    <name type="scientific">Pelagomonas calceolata</name>
    <dbReference type="NCBI Taxonomy" id="35677"/>
    <lineage>
        <taxon>Eukaryota</taxon>
        <taxon>Sar</taxon>
        <taxon>Stramenopiles</taxon>
        <taxon>Ochrophyta</taxon>
        <taxon>Pelagophyceae</taxon>
        <taxon>Pelagomonadales</taxon>
        <taxon>Pelagomonadaceae</taxon>
        <taxon>Pelagomonas</taxon>
    </lineage>
</organism>
<name>A0A7S4A0R9_9STRA</name>
<protein>
    <recommendedName>
        <fullName evidence="2">FAD-dependent urate hydroxylase HpyO/Asp monooxygenase CreE-like FAD/NAD(P)-binding domain-containing protein</fullName>
    </recommendedName>
</protein>
<dbReference type="EMBL" id="HBIW01018362">
    <property type="protein sequence ID" value="CAE0700372.1"/>
    <property type="molecule type" value="Transcribed_RNA"/>
</dbReference>
<evidence type="ECO:0000313" key="5">
    <source>
        <dbReference type="Proteomes" id="UP000789595"/>
    </source>
</evidence>
<dbReference type="AlphaFoldDB" id="A0A7S4A0R9"/>
<gene>
    <name evidence="3" type="ORF">PCAL00307_LOCUS15808</name>
    <name evidence="4" type="ORF">PECAL_6P01310</name>
</gene>
<dbReference type="Pfam" id="PF13454">
    <property type="entry name" value="NAD_binding_9"/>
    <property type="match status" value="1"/>
</dbReference>
<dbReference type="Proteomes" id="UP000789595">
    <property type="component" value="Unassembled WGS sequence"/>
</dbReference>